<evidence type="ECO:0000313" key="5">
    <source>
        <dbReference type="Proteomes" id="UP001142055"/>
    </source>
</evidence>
<dbReference type="SUPFAM" id="SSF46911">
    <property type="entry name" value="Ribosomal protein S18"/>
    <property type="match status" value="1"/>
</dbReference>
<reference evidence="4" key="1">
    <citation type="submission" date="2022-12" db="EMBL/GenBank/DDBJ databases">
        <title>Genome assemblies of Blomia tropicalis.</title>
        <authorList>
            <person name="Cui Y."/>
        </authorList>
    </citation>
    <scope>NUCLEOTIDE SEQUENCE</scope>
    <source>
        <tissue evidence="4">Adult mites</tissue>
    </source>
</reference>
<gene>
    <name evidence="4" type="ORF">RDWZM_006410</name>
</gene>
<evidence type="ECO:0000256" key="3">
    <source>
        <dbReference type="ARBA" id="ARBA00023274"/>
    </source>
</evidence>
<comment type="similarity">
    <text evidence="1">Belongs to the bacterial ribosomal protein bS18 family.</text>
</comment>
<proteinExistence type="inferred from homology"/>
<dbReference type="InterPro" id="IPR036870">
    <property type="entry name" value="Ribosomal_bS18_sf"/>
</dbReference>
<dbReference type="GO" id="GO:0005763">
    <property type="term" value="C:mitochondrial small ribosomal subunit"/>
    <property type="evidence" value="ECO:0007669"/>
    <property type="project" value="TreeGrafter"/>
</dbReference>
<name>A0A9Q0RLR1_BLOTA</name>
<organism evidence="4 5">
    <name type="scientific">Blomia tropicalis</name>
    <name type="common">Mite</name>
    <dbReference type="NCBI Taxonomy" id="40697"/>
    <lineage>
        <taxon>Eukaryota</taxon>
        <taxon>Metazoa</taxon>
        <taxon>Ecdysozoa</taxon>
        <taxon>Arthropoda</taxon>
        <taxon>Chelicerata</taxon>
        <taxon>Arachnida</taxon>
        <taxon>Acari</taxon>
        <taxon>Acariformes</taxon>
        <taxon>Sarcoptiformes</taxon>
        <taxon>Astigmata</taxon>
        <taxon>Glycyphagoidea</taxon>
        <taxon>Echimyopodidae</taxon>
        <taxon>Blomia</taxon>
    </lineage>
</organism>
<evidence type="ECO:0008006" key="6">
    <source>
        <dbReference type="Google" id="ProtNLM"/>
    </source>
</evidence>
<protein>
    <recommendedName>
        <fullName evidence="6">28S ribosomal protein S18c, mitochondrial</fullName>
    </recommendedName>
</protein>
<keyword evidence="3" id="KW-0687">Ribonucleoprotein</keyword>
<dbReference type="PANTHER" id="PTHR13479:SF40">
    <property type="entry name" value="SMALL RIBOSOMAL SUBUNIT PROTEIN BS18M"/>
    <property type="match status" value="1"/>
</dbReference>
<evidence type="ECO:0000256" key="1">
    <source>
        <dbReference type="ARBA" id="ARBA00005589"/>
    </source>
</evidence>
<evidence type="ECO:0000313" key="4">
    <source>
        <dbReference type="EMBL" id="KAJ6220598.1"/>
    </source>
</evidence>
<dbReference type="AlphaFoldDB" id="A0A9Q0RLR1"/>
<dbReference type="Proteomes" id="UP001142055">
    <property type="component" value="Chromosome 2"/>
</dbReference>
<keyword evidence="5" id="KW-1185">Reference proteome</keyword>
<dbReference type="InterPro" id="IPR001648">
    <property type="entry name" value="Ribosomal_bS18"/>
</dbReference>
<keyword evidence="2" id="KW-0689">Ribosomal protein</keyword>
<dbReference type="GO" id="GO:0032543">
    <property type="term" value="P:mitochondrial translation"/>
    <property type="evidence" value="ECO:0007669"/>
    <property type="project" value="TreeGrafter"/>
</dbReference>
<dbReference type="Gene3D" id="4.10.640.10">
    <property type="entry name" value="Ribosomal protein S18"/>
    <property type="match status" value="1"/>
</dbReference>
<dbReference type="Pfam" id="PF01084">
    <property type="entry name" value="Ribosomal_S18"/>
    <property type="match status" value="1"/>
</dbReference>
<dbReference type="GO" id="GO:0070181">
    <property type="term" value="F:small ribosomal subunit rRNA binding"/>
    <property type="evidence" value="ECO:0007669"/>
    <property type="project" value="TreeGrafter"/>
</dbReference>
<accession>A0A9Q0RLR1</accession>
<dbReference type="PANTHER" id="PTHR13479">
    <property type="entry name" value="30S RIBOSOMAL PROTEIN S18"/>
    <property type="match status" value="1"/>
</dbReference>
<evidence type="ECO:0000256" key="2">
    <source>
        <dbReference type="ARBA" id="ARBA00022980"/>
    </source>
</evidence>
<comment type="caution">
    <text evidence="4">The sequence shown here is derived from an EMBL/GenBank/DDBJ whole genome shotgun (WGS) entry which is preliminary data.</text>
</comment>
<sequence>MASFLIRNTSLTKNALRKLVCQNNPMIPISTQINFNLCFQNNTTKIFAIPNQRFCSSESSNSNTCSHTHDDLPDPTMDNPFLKEKRQCILCRYQITADYKNVRLLSQFISPFTGRMYDKHITGLCEKQHRAIRTEISRAIKFGLMSPFYRDPKYGEDPKLFDPTKPGRANPY</sequence>
<dbReference type="GO" id="GO:0003735">
    <property type="term" value="F:structural constituent of ribosome"/>
    <property type="evidence" value="ECO:0007669"/>
    <property type="project" value="InterPro"/>
</dbReference>
<dbReference type="EMBL" id="JAPWDV010000002">
    <property type="protein sequence ID" value="KAJ6220598.1"/>
    <property type="molecule type" value="Genomic_DNA"/>
</dbReference>